<dbReference type="AlphaFoldDB" id="A0A1I7VD49"/>
<organism evidence="2 3">
    <name type="scientific">Loa loa</name>
    <name type="common">Eye worm</name>
    <name type="synonym">Filaria loa</name>
    <dbReference type="NCBI Taxonomy" id="7209"/>
    <lineage>
        <taxon>Eukaryota</taxon>
        <taxon>Metazoa</taxon>
        <taxon>Ecdysozoa</taxon>
        <taxon>Nematoda</taxon>
        <taxon>Chromadorea</taxon>
        <taxon>Rhabditida</taxon>
        <taxon>Spirurina</taxon>
        <taxon>Spiruromorpha</taxon>
        <taxon>Filarioidea</taxon>
        <taxon>Onchocercidae</taxon>
        <taxon>Loa</taxon>
    </lineage>
</organism>
<feature type="region of interest" description="Disordered" evidence="1">
    <location>
        <begin position="1"/>
        <end position="37"/>
    </location>
</feature>
<evidence type="ECO:0000313" key="3">
    <source>
        <dbReference type="WBParaSite" id="EN70_12479"/>
    </source>
</evidence>
<proteinExistence type="predicted"/>
<evidence type="ECO:0000313" key="2">
    <source>
        <dbReference type="Proteomes" id="UP000095285"/>
    </source>
</evidence>
<dbReference type="Proteomes" id="UP000095285">
    <property type="component" value="Unassembled WGS sequence"/>
</dbReference>
<protein>
    <submittedName>
        <fullName evidence="3">Uncharacterized protein</fullName>
    </submittedName>
</protein>
<feature type="compositionally biased region" description="Polar residues" evidence="1">
    <location>
        <begin position="10"/>
        <end position="23"/>
    </location>
</feature>
<dbReference type="eggNOG" id="KOG1930">
    <property type="taxonomic scope" value="Eukaryota"/>
</dbReference>
<keyword evidence="2" id="KW-1185">Reference proteome</keyword>
<dbReference type="WBParaSite" id="EN70_12479">
    <property type="protein sequence ID" value="EN70_12479"/>
    <property type="gene ID" value="EN70_12479"/>
</dbReference>
<reference evidence="2" key="1">
    <citation type="submission" date="2012-04" db="EMBL/GenBank/DDBJ databases">
        <title>The Genome Sequence of Loa loa.</title>
        <authorList>
            <consortium name="The Broad Institute Genome Sequencing Platform"/>
            <consortium name="Broad Institute Genome Sequencing Center for Infectious Disease"/>
            <person name="Nutman T.B."/>
            <person name="Fink D.L."/>
            <person name="Russ C."/>
            <person name="Young S."/>
            <person name="Zeng Q."/>
            <person name="Gargeya S."/>
            <person name="Alvarado L."/>
            <person name="Berlin A."/>
            <person name="Chapman S.B."/>
            <person name="Chen Z."/>
            <person name="Freedman E."/>
            <person name="Gellesch M."/>
            <person name="Goldberg J."/>
            <person name="Griggs A."/>
            <person name="Gujja S."/>
            <person name="Heilman E.R."/>
            <person name="Heiman D."/>
            <person name="Howarth C."/>
            <person name="Mehta T."/>
            <person name="Neiman D."/>
            <person name="Pearson M."/>
            <person name="Roberts A."/>
            <person name="Saif S."/>
            <person name="Shea T."/>
            <person name="Shenoy N."/>
            <person name="Sisk P."/>
            <person name="Stolte C."/>
            <person name="Sykes S."/>
            <person name="White J."/>
            <person name="Yandava C."/>
            <person name="Haas B."/>
            <person name="Henn M.R."/>
            <person name="Nusbaum C."/>
            <person name="Birren B."/>
        </authorList>
    </citation>
    <scope>NUCLEOTIDE SEQUENCE [LARGE SCALE GENOMIC DNA]</scope>
</reference>
<sequence>MNATPIDFNRTGNGPIANSTPKTESSKSDYPASNEEKPVIIEQAKHVSKRRKTKYGSYKTLNDDAYNSDLDDLCDPDFYLTYTSQGTMPITSNTMESGKLNGDLNRMNKNEPDNQSVKENYLPTNTTTTTTTTGMAAIDDATAKMIEPNRKNIKIPAKKTIYQNQSTYDDYFSSTKPTNSLDNINQDREAFRMRNCRSATSAPFYRESYGNRLFAHNRYDSLTDAENADDWLKFQLKKLKAKRENNPEMLRRKRQEKLLLEELKHVNDDRQMTRENDERTYSLESYGQSVDPLTEYRVEEERLQNIRIPYHDNNDNNRITTNESVNCIRKIDSNNLSTSALPRKPSDIIKHKPPTPPLRPRSQSPSSSPYPRRHRIRPAYQESQYQRERNQINRSDSIENDIGDFDDNEFSHLSNIIKQTIYDI</sequence>
<reference evidence="3" key="2">
    <citation type="submission" date="2016-11" db="UniProtKB">
        <authorList>
            <consortium name="WormBaseParasite"/>
        </authorList>
    </citation>
    <scope>IDENTIFICATION</scope>
</reference>
<name>A0A1I7VD49_LOALO</name>
<feature type="compositionally biased region" description="Low complexity" evidence="1">
    <location>
        <begin position="360"/>
        <end position="370"/>
    </location>
</feature>
<feature type="region of interest" description="Disordered" evidence="1">
    <location>
        <begin position="112"/>
        <end position="131"/>
    </location>
</feature>
<evidence type="ECO:0000256" key="1">
    <source>
        <dbReference type="SAM" id="MobiDB-lite"/>
    </source>
</evidence>
<feature type="region of interest" description="Disordered" evidence="1">
    <location>
        <begin position="336"/>
        <end position="400"/>
    </location>
</feature>
<accession>A0A1I7VD49</accession>
<dbReference type="STRING" id="7209.A0A1I7VD49"/>